<feature type="binding site" evidence="11">
    <location>
        <position position="474"/>
    </location>
    <ligand>
        <name>substrate</name>
    </ligand>
</feature>
<comment type="caution">
    <text evidence="18">The sequence shown here is derived from an EMBL/GenBank/DDBJ whole genome shotgun (WGS) entry which is preliminary data.</text>
</comment>
<feature type="binding site" evidence="13">
    <location>
        <position position="194"/>
    </location>
    <ligand>
        <name>Mg(2+)</name>
        <dbReference type="ChEBI" id="CHEBI:18420"/>
    </ligand>
</feature>
<comment type="cofactor">
    <cofactor evidence="13">
        <name>Mg(2+)</name>
        <dbReference type="ChEBI" id="CHEBI:18420"/>
    </cofactor>
    <text evidence="13">Binds 1 Mg(2+) ion per subunit. Can also utilize other divalent metal cations, such as Ca(2+), Mn(2+) and Co(2+).</text>
</comment>
<protein>
    <recommendedName>
        <fullName evidence="3 9">Transketolase</fullName>
        <ecNumber evidence="3 9">2.2.1.1</ecNumber>
    </recommendedName>
</protein>
<comment type="similarity">
    <text evidence="1 15">Belongs to the transketolase family.</text>
</comment>
<dbReference type="PANTHER" id="PTHR43522:SF2">
    <property type="entry name" value="TRANSKETOLASE 1-RELATED"/>
    <property type="match status" value="1"/>
</dbReference>
<name>A0A832I186_UNCEI</name>
<dbReference type="InterPro" id="IPR009014">
    <property type="entry name" value="Transketo_C/PFOR_II"/>
</dbReference>
<dbReference type="Pfam" id="PF00456">
    <property type="entry name" value="Transketolase_N"/>
    <property type="match status" value="1"/>
</dbReference>
<feature type="active site" description="Proton donor" evidence="10">
    <location>
        <position position="417"/>
    </location>
</feature>
<evidence type="ECO:0000256" key="14">
    <source>
        <dbReference type="PIRSR" id="PIRSR605478-5"/>
    </source>
</evidence>
<feature type="domain" description="Transketolase-like pyrimidine-binding" evidence="17">
    <location>
        <begin position="360"/>
        <end position="530"/>
    </location>
</feature>
<organism evidence="18">
    <name type="scientific">Eiseniibacteriota bacterium</name>
    <dbReference type="NCBI Taxonomy" id="2212470"/>
    <lineage>
        <taxon>Bacteria</taxon>
        <taxon>Candidatus Eiseniibacteriota</taxon>
    </lineage>
</organism>
<dbReference type="SMART" id="SM00861">
    <property type="entry name" value="Transket_pyr"/>
    <property type="match status" value="1"/>
</dbReference>
<proteinExistence type="inferred from homology"/>
<dbReference type="InterPro" id="IPR020826">
    <property type="entry name" value="Transketolase_BS"/>
</dbReference>
<feature type="binding site" evidence="12">
    <location>
        <position position="163"/>
    </location>
    <ligand>
        <name>thiamine diphosphate</name>
        <dbReference type="ChEBI" id="CHEBI:58937"/>
    </ligand>
</feature>
<accession>A0A832I186</accession>
<dbReference type="InterPro" id="IPR005475">
    <property type="entry name" value="Transketolase-like_Pyr-bd"/>
</dbReference>
<dbReference type="Gene3D" id="3.40.50.970">
    <property type="match status" value="2"/>
</dbReference>
<keyword evidence="4 15" id="KW-0808">Transferase</keyword>
<dbReference type="EMBL" id="DSQF01000014">
    <property type="protein sequence ID" value="HGZ43172.1"/>
    <property type="molecule type" value="Genomic_DNA"/>
</dbReference>
<evidence type="ECO:0000259" key="17">
    <source>
        <dbReference type="SMART" id="SM00861"/>
    </source>
</evidence>
<feature type="binding site" evidence="12">
    <location>
        <position position="192"/>
    </location>
    <ligand>
        <name>thiamine diphosphate</name>
        <dbReference type="ChEBI" id="CHEBI:58937"/>
    </ligand>
</feature>
<evidence type="ECO:0000256" key="13">
    <source>
        <dbReference type="PIRSR" id="PIRSR605478-4"/>
    </source>
</evidence>
<evidence type="ECO:0000256" key="8">
    <source>
        <dbReference type="ARBA" id="ARBA00049473"/>
    </source>
</evidence>
<dbReference type="GO" id="GO:0046872">
    <property type="term" value="F:metal ion binding"/>
    <property type="evidence" value="ECO:0007669"/>
    <property type="project" value="UniProtKB-KW"/>
</dbReference>
<feature type="binding site" evidence="11">
    <location>
        <position position="390"/>
    </location>
    <ligand>
        <name>substrate</name>
    </ligand>
</feature>
<feature type="binding site" evidence="11">
    <location>
        <position position="363"/>
    </location>
    <ligand>
        <name>substrate</name>
    </ligand>
</feature>
<dbReference type="NCBIfam" id="TIGR00232">
    <property type="entry name" value="tktlase_bact"/>
    <property type="match status" value="1"/>
</dbReference>
<feature type="binding site" evidence="11">
    <location>
        <position position="33"/>
    </location>
    <ligand>
        <name>substrate</name>
    </ligand>
</feature>
<feature type="region of interest" description="Disordered" evidence="16">
    <location>
        <begin position="102"/>
        <end position="122"/>
    </location>
</feature>
<feature type="binding site" evidence="12">
    <location>
        <position position="442"/>
    </location>
    <ligand>
        <name>thiamine diphosphate</name>
        <dbReference type="ChEBI" id="CHEBI:58937"/>
    </ligand>
</feature>
<dbReference type="GO" id="GO:0004802">
    <property type="term" value="F:transketolase activity"/>
    <property type="evidence" value="ECO:0007669"/>
    <property type="project" value="UniProtKB-UniRule"/>
</dbReference>
<evidence type="ECO:0000256" key="1">
    <source>
        <dbReference type="ARBA" id="ARBA00007131"/>
    </source>
</evidence>
<dbReference type="GO" id="GO:0005829">
    <property type="term" value="C:cytosol"/>
    <property type="evidence" value="ECO:0007669"/>
    <property type="project" value="TreeGrafter"/>
</dbReference>
<sequence>MAPAPLDVARLRRAADTIRFLAADAVERARSGHPGMPMGMADAAAVLWLRHLRYDPADPAWPNRDRFVLSAGHGSMLLYAVLHLAGYDLPMEELRRFRQLGSRTPGHPEVDHTPGVETTTGPLGQGFANGVGLALAARMRAARFAGAAWPPCDWRVFGIVSDGDLQEGVAHEAASLAGHWGLDNLVYLYDDNRITIEGDVALAFSEDVAARFEALGWAVGRADAHDVASLDAAIARAVEEPSRPSLVMCRSHIGYGAPRKQDTAAAHGEPLGAEELAGARRALGWPQEPPFHVPDDVRALFAERAAENRRAREAWARELDAWRRLEDQAPWVALWDALEPPHVPRAMVETLVARAPRGAGATRVHGSAALQAAAELVPALVGGSADLEPSTKTRIAGSPSVRRGDFAGRNLHFGIREHGMGGILNGLALGGFVPYGSTFLVFSDYARPAIRLAALMRRQVIWVLTHDSVALGEDGPTHQPVEHLASLRAVPNVLVVRPADGVETAGAWGLALERRDGPTLLALSRQALPALERPADFRPDHLRRGGYVLRAAPPGARDAVTLVATGSEVGLALGAAERLDAAGLAARVVSMPAPQLFLAAEPAWRDAVLPPGGRRVSIEAGATMGWERVIGARGLAIGLDRFGASAPAADLAEHFGLTPERVAARILEWTRAGA</sequence>
<comment type="catalytic activity">
    <reaction evidence="8 15">
        <text>D-sedoheptulose 7-phosphate + D-glyceraldehyde 3-phosphate = aldehydo-D-ribose 5-phosphate + D-xylulose 5-phosphate</text>
        <dbReference type="Rhea" id="RHEA:10508"/>
        <dbReference type="ChEBI" id="CHEBI:57483"/>
        <dbReference type="ChEBI" id="CHEBI:57737"/>
        <dbReference type="ChEBI" id="CHEBI:58273"/>
        <dbReference type="ChEBI" id="CHEBI:59776"/>
        <dbReference type="EC" id="2.2.1.1"/>
    </reaction>
</comment>
<dbReference type="SUPFAM" id="SSF52518">
    <property type="entry name" value="Thiamin diphosphate-binding fold (THDP-binding)"/>
    <property type="match status" value="2"/>
</dbReference>
<gene>
    <name evidence="18" type="primary">tkt</name>
    <name evidence="18" type="ORF">ENR23_07070</name>
</gene>
<dbReference type="PROSITE" id="PS00801">
    <property type="entry name" value="TRANSKETOLASE_1"/>
    <property type="match status" value="1"/>
</dbReference>
<feature type="binding site" evidence="13">
    <location>
        <position position="192"/>
    </location>
    <ligand>
        <name>Mg(2+)</name>
        <dbReference type="ChEBI" id="CHEBI:18420"/>
    </ligand>
</feature>
<dbReference type="FunFam" id="3.40.50.970:FF:000003">
    <property type="entry name" value="Transketolase"/>
    <property type="match status" value="1"/>
</dbReference>
<evidence type="ECO:0000256" key="4">
    <source>
        <dbReference type="ARBA" id="ARBA00022679"/>
    </source>
</evidence>
<comment type="subunit">
    <text evidence="2 15">Homodimer.</text>
</comment>
<dbReference type="InterPro" id="IPR049557">
    <property type="entry name" value="Transketolase_CS"/>
</dbReference>
<dbReference type="CDD" id="cd07033">
    <property type="entry name" value="TPP_PYR_DXS_TK_like"/>
    <property type="match status" value="1"/>
</dbReference>
<dbReference type="InterPro" id="IPR005474">
    <property type="entry name" value="Transketolase_N"/>
</dbReference>
<feature type="binding site" evidence="11">
    <location>
        <position position="466"/>
    </location>
    <ligand>
        <name>substrate</name>
    </ligand>
</feature>
<dbReference type="PROSITE" id="PS00802">
    <property type="entry name" value="TRANSKETOLASE_2"/>
    <property type="match status" value="1"/>
</dbReference>
<evidence type="ECO:0000256" key="10">
    <source>
        <dbReference type="PIRSR" id="PIRSR605478-1"/>
    </source>
</evidence>
<dbReference type="FunFam" id="3.40.50.970:FF:000004">
    <property type="entry name" value="Transketolase"/>
    <property type="match status" value="1"/>
</dbReference>
<evidence type="ECO:0000256" key="2">
    <source>
        <dbReference type="ARBA" id="ARBA00011738"/>
    </source>
</evidence>
<feature type="site" description="Important for catalytic activity" evidence="14">
    <location>
        <position position="33"/>
    </location>
</feature>
<comment type="cofactor">
    <cofactor evidence="12">
        <name>thiamine diphosphate</name>
        <dbReference type="ChEBI" id="CHEBI:58937"/>
    </cofactor>
    <text evidence="12">Binds 1 thiamine pyrophosphate per subunit. During the reaction, the substrate forms a covalent intermediate with the cofactor.</text>
</comment>
<comment type="cofactor">
    <cofactor evidence="15">
        <name>Mg(2+)</name>
        <dbReference type="ChEBI" id="CHEBI:18420"/>
    </cofactor>
    <cofactor evidence="15">
        <name>Ca(2+)</name>
        <dbReference type="ChEBI" id="CHEBI:29108"/>
    </cofactor>
    <cofactor evidence="15">
        <name>Mn(2+)</name>
        <dbReference type="ChEBI" id="CHEBI:29035"/>
    </cofactor>
    <cofactor evidence="15">
        <name>Co(2+)</name>
        <dbReference type="ChEBI" id="CHEBI:48828"/>
    </cofactor>
    <text evidence="15">Binds 1 Mg(2+) ion per subunit. Can also utilize other divalent metal cations, such as Ca(2+), Mn(2+) and Co(2+).</text>
</comment>
<dbReference type="AlphaFoldDB" id="A0A832I186"/>
<feature type="site" description="Important for catalytic activity" evidence="14">
    <location>
        <position position="267"/>
    </location>
</feature>
<dbReference type="Pfam" id="PF02779">
    <property type="entry name" value="Transket_pyr"/>
    <property type="match status" value="1"/>
</dbReference>
<dbReference type="SUPFAM" id="SSF52922">
    <property type="entry name" value="TK C-terminal domain-like"/>
    <property type="match status" value="1"/>
</dbReference>
<evidence type="ECO:0000256" key="12">
    <source>
        <dbReference type="PIRSR" id="PIRSR605478-3"/>
    </source>
</evidence>
<dbReference type="CDD" id="cd02012">
    <property type="entry name" value="TPP_TK"/>
    <property type="match status" value="1"/>
</dbReference>
<dbReference type="InterPro" id="IPR029061">
    <property type="entry name" value="THDP-binding"/>
</dbReference>
<dbReference type="GO" id="GO:0006098">
    <property type="term" value="P:pentose-phosphate shunt"/>
    <property type="evidence" value="ECO:0007669"/>
    <property type="project" value="TreeGrafter"/>
</dbReference>
<dbReference type="Pfam" id="PF22613">
    <property type="entry name" value="Transketolase_C_1"/>
    <property type="match status" value="1"/>
</dbReference>
<keyword evidence="6 13" id="KW-0460">Magnesium</keyword>
<feature type="binding site" evidence="12">
    <location>
        <position position="267"/>
    </location>
    <ligand>
        <name>thiamine diphosphate</name>
        <dbReference type="ChEBI" id="CHEBI:58937"/>
    </ligand>
</feature>
<evidence type="ECO:0000256" key="9">
    <source>
        <dbReference type="NCBIfam" id="TIGR00232"/>
    </source>
</evidence>
<keyword evidence="15" id="KW-0106">Calcium</keyword>
<evidence type="ECO:0000256" key="5">
    <source>
        <dbReference type="ARBA" id="ARBA00022723"/>
    </source>
</evidence>
<feature type="binding site" evidence="12">
    <location>
        <begin position="121"/>
        <end position="123"/>
    </location>
    <ligand>
        <name>thiamine diphosphate</name>
        <dbReference type="ChEBI" id="CHEBI:58937"/>
    </ligand>
</feature>
<dbReference type="PANTHER" id="PTHR43522">
    <property type="entry name" value="TRANSKETOLASE"/>
    <property type="match status" value="1"/>
</dbReference>
<reference evidence="18" key="1">
    <citation type="journal article" date="2020" name="mSystems">
        <title>Genome- and Community-Level Interaction Insights into Carbon Utilization and Element Cycling Functions of Hydrothermarchaeota in Hydrothermal Sediment.</title>
        <authorList>
            <person name="Zhou Z."/>
            <person name="Liu Y."/>
            <person name="Xu W."/>
            <person name="Pan J."/>
            <person name="Luo Z.H."/>
            <person name="Li M."/>
        </authorList>
    </citation>
    <scope>NUCLEOTIDE SEQUENCE [LARGE SCALE GENOMIC DNA]</scope>
    <source>
        <strain evidence="18">SpSt-381</strain>
    </source>
</reference>
<dbReference type="EC" id="2.2.1.1" evidence="3 9"/>
<dbReference type="InterPro" id="IPR055152">
    <property type="entry name" value="Transketolase-like_C_2"/>
</dbReference>
<keyword evidence="7 12" id="KW-0786">Thiamine pyrophosphate</keyword>
<evidence type="ECO:0000313" key="18">
    <source>
        <dbReference type="EMBL" id="HGZ43172.1"/>
    </source>
</evidence>
<dbReference type="Gene3D" id="3.40.50.920">
    <property type="match status" value="1"/>
</dbReference>
<keyword evidence="5 13" id="KW-0479">Metal-binding</keyword>
<evidence type="ECO:0000256" key="11">
    <source>
        <dbReference type="PIRSR" id="PIRSR605478-2"/>
    </source>
</evidence>
<comment type="function">
    <text evidence="15">Catalyzes the transfer of a two-carbon ketol group from a ketose donor to an aldose acceptor, via a covalent intermediate with the cofactor thiamine pyrophosphate.</text>
</comment>
<feature type="binding site" evidence="11">
    <location>
        <position position="525"/>
    </location>
    <ligand>
        <name>substrate</name>
    </ligand>
</feature>
<evidence type="ECO:0000256" key="6">
    <source>
        <dbReference type="ARBA" id="ARBA00022842"/>
    </source>
</evidence>
<dbReference type="InterPro" id="IPR005478">
    <property type="entry name" value="Transketolase_bac-like"/>
</dbReference>
<evidence type="ECO:0000256" key="3">
    <source>
        <dbReference type="ARBA" id="ARBA00013152"/>
    </source>
</evidence>
<evidence type="ECO:0000256" key="15">
    <source>
        <dbReference type="RuleBase" id="RU004996"/>
    </source>
</evidence>
<feature type="binding site" evidence="13">
    <location>
        <position position="162"/>
    </location>
    <ligand>
        <name>Mg(2+)</name>
        <dbReference type="ChEBI" id="CHEBI:18420"/>
    </ligand>
</feature>
<feature type="binding site" evidence="11">
    <location>
        <position position="478"/>
    </location>
    <ligand>
        <name>substrate</name>
    </ligand>
</feature>
<evidence type="ECO:0000256" key="16">
    <source>
        <dbReference type="SAM" id="MobiDB-lite"/>
    </source>
</evidence>
<evidence type="ECO:0000256" key="7">
    <source>
        <dbReference type="ARBA" id="ARBA00023052"/>
    </source>
</evidence>
<dbReference type="InterPro" id="IPR033247">
    <property type="entry name" value="Transketolase_fam"/>
</dbReference>
<feature type="binding site" evidence="11">
    <location>
        <position position="267"/>
    </location>
    <ligand>
        <name>substrate</name>
    </ligand>
</feature>
<feature type="binding site" evidence="12">
    <location>
        <position position="73"/>
    </location>
    <ligand>
        <name>thiamine diphosphate</name>
        <dbReference type="ChEBI" id="CHEBI:58937"/>
    </ligand>
</feature>